<dbReference type="SUPFAM" id="SSF52266">
    <property type="entry name" value="SGNH hydrolase"/>
    <property type="match status" value="1"/>
</dbReference>
<proteinExistence type="predicted"/>
<dbReference type="RefSeq" id="WP_212780483.1">
    <property type="nucleotide sequence ID" value="NZ_BMAY01000004.1"/>
</dbReference>
<evidence type="ECO:0000313" key="3">
    <source>
        <dbReference type="Proteomes" id="UP000677218"/>
    </source>
</evidence>
<gene>
    <name evidence="2" type="ORF">LCB40_06650</name>
</gene>
<name>A0A916QK05_9LACO</name>
<evidence type="ECO:0000259" key="1">
    <source>
        <dbReference type="Pfam" id="PF13472"/>
    </source>
</evidence>
<dbReference type="Pfam" id="PF13472">
    <property type="entry name" value="Lipase_GDSL_2"/>
    <property type="match status" value="1"/>
</dbReference>
<organism evidence="2 3">
    <name type="scientific">Lactobacillus corticis</name>
    <dbReference type="NCBI Taxonomy" id="2201249"/>
    <lineage>
        <taxon>Bacteria</taxon>
        <taxon>Bacillati</taxon>
        <taxon>Bacillota</taxon>
        <taxon>Bacilli</taxon>
        <taxon>Lactobacillales</taxon>
        <taxon>Lactobacillaceae</taxon>
        <taxon>Lactobacillus</taxon>
    </lineage>
</organism>
<protein>
    <submittedName>
        <fullName evidence="2">Esterase</fullName>
    </submittedName>
</protein>
<dbReference type="InterPro" id="IPR013830">
    <property type="entry name" value="SGNH_hydro"/>
</dbReference>
<dbReference type="InterPro" id="IPR036514">
    <property type="entry name" value="SGNH_hydro_sf"/>
</dbReference>
<dbReference type="EMBL" id="BMAY01000004">
    <property type="protein sequence ID" value="GFZ26785.1"/>
    <property type="molecule type" value="Genomic_DNA"/>
</dbReference>
<evidence type="ECO:0000313" key="2">
    <source>
        <dbReference type="EMBL" id="GFZ26785.1"/>
    </source>
</evidence>
<dbReference type="Gene3D" id="3.40.50.1110">
    <property type="entry name" value="SGNH hydrolase"/>
    <property type="match status" value="1"/>
</dbReference>
<reference evidence="2" key="1">
    <citation type="submission" date="2020-08" db="EMBL/GenBank/DDBJ databases">
        <title>Taxonomic study for Lactobacillus species isolated from hardwood bark.</title>
        <authorList>
            <person name="Tohno M."/>
            <person name="Tanizawa Y."/>
        </authorList>
    </citation>
    <scope>NUCLEOTIDE SEQUENCE</scope>
    <source>
        <strain evidence="2">B40</strain>
    </source>
</reference>
<keyword evidence="3" id="KW-1185">Reference proteome</keyword>
<dbReference type="Proteomes" id="UP000677218">
    <property type="component" value="Unassembled WGS sequence"/>
</dbReference>
<accession>A0A916QK05</accession>
<sequence>MALIVLFGDSLFNSFRNRQDTDLVTKLFQAARPNDQIQNLSKSGATTEEGLDYAQQIPKNCDLVVFEYGTNDAATDWGLAAKRYAQNLAKLVQPYQTRAVVAGPCLPDRTNREIMQYYPQDRLGQFNHLAQQTANKFHSPYVDLLAAFAKAEPSQTYQADGQHLTDYGNQLLVKAFLPAISQILDH</sequence>
<comment type="caution">
    <text evidence="2">The sequence shown here is derived from an EMBL/GenBank/DDBJ whole genome shotgun (WGS) entry which is preliminary data.</text>
</comment>
<dbReference type="AlphaFoldDB" id="A0A916QK05"/>
<dbReference type="CDD" id="cd00229">
    <property type="entry name" value="SGNH_hydrolase"/>
    <property type="match status" value="1"/>
</dbReference>
<feature type="domain" description="SGNH hydrolase-type esterase" evidence="1">
    <location>
        <begin position="6"/>
        <end position="171"/>
    </location>
</feature>